<dbReference type="RefSeq" id="WP_100152540.1">
    <property type="nucleotide sequence ID" value="NZ_MEIK01000034.1"/>
</dbReference>
<gene>
    <name evidence="2" type="ORF">BHC54_09070</name>
</gene>
<proteinExistence type="predicted"/>
<dbReference type="Proteomes" id="UP000230202">
    <property type="component" value="Unassembled WGS sequence"/>
</dbReference>
<sequence length="313" mass="34761">MKKTLNKNIRIVLMRKSHIEPQPKNFLVRQQGFSLVELMVATAISIIVLLAASSTFLATYKLKEQVKTRINYEQDVRNASNVIRSDMRQLANFSCMNPPDINELNDIFTGAFTNSNNKQYLSTTFTKDIGVTPVAGSKPLVLTFINDKLANNILASQCNTDIKKLGEHEKLGEAVSGVVYLVGTTVFDSKPGFYRINYINQMWSAPELIVSNVVKAKYDFYYDAHKDSECPLIHKASEASAASSASEAGQMKPLEPNISHKQDLDLDFLHPPVMIKTTLSVNPNLTSTSTNNTEIDYEINASVRQGEVCTSGK</sequence>
<protein>
    <recommendedName>
        <fullName evidence="4">Prepilin-type N-terminal cleavage/methylation domain-containing protein</fullName>
    </recommendedName>
</protein>
<dbReference type="EMBL" id="MEIL01000029">
    <property type="protein sequence ID" value="PIT38658.1"/>
    <property type="molecule type" value="Genomic_DNA"/>
</dbReference>
<feature type="transmembrane region" description="Helical" evidence="1">
    <location>
        <begin position="38"/>
        <end position="60"/>
    </location>
</feature>
<evidence type="ECO:0008006" key="4">
    <source>
        <dbReference type="Google" id="ProtNLM"/>
    </source>
</evidence>
<accession>A0A2N9X655</accession>
<keyword evidence="3" id="KW-1185">Reference proteome</keyword>
<dbReference type="AlphaFoldDB" id="A0A2N9X655"/>
<reference evidence="2" key="1">
    <citation type="journal article" date="2017" name="MBio">
        <title>Type VI secretion-mediated competition in the bee gut microbiome.</title>
        <authorList>
            <person name="Steele M.I."/>
            <person name="Kwong W.K."/>
            <person name="Powell J.E."/>
            <person name="Whiteley M."/>
            <person name="Moran N.A."/>
        </authorList>
    </citation>
    <scope>NUCLEOTIDE SEQUENCE [LARGE SCALE GENOMIC DNA]</scope>
    <source>
        <strain evidence="2">WkB273</strain>
    </source>
</reference>
<name>A0A2N9X655_9NEIS</name>
<evidence type="ECO:0000313" key="3">
    <source>
        <dbReference type="Proteomes" id="UP000230202"/>
    </source>
</evidence>
<keyword evidence="1" id="KW-0812">Transmembrane</keyword>
<comment type="caution">
    <text evidence="2">The sequence shown here is derived from an EMBL/GenBank/DDBJ whole genome shotgun (WGS) entry which is preliminary data.</text>
</comment>
<evidence type="ECO:0000313" key="2">
    <source>
        <dbReference type="EMBL" id="PIT38658.1"/>
    </source>
</evidence>
<dbReference type="InterPro" id="IPR012902">
    <property type="entry name" value="N_methyl_site"/>
</dbReference>
<evidence type="ECO:0000256" key="1">
    <source>
        <dbReference type="SAM" id="Phobius"/>
    </source>
</evidence>
<keyword evidence="1" id="KW-0472">Membrane</keyword>
<keyword evidence="1" id="KW-1133">Transmembrane helix</keyword>
<dbReference type="PROSITE" id="PS00409">
    <property type="entry name" value="PROKAR_NTER_METHYL"/>
    <property type="match status" value="1"/>
</dbReference>
<organism evidence="2 3">
    <name type="scientific">Snodgrassella alvi</name>
    <dbReference type="NCBI Taxonomy" id="1196083"/>
    <lineage>
        <taxon>Bacteria</taxon>
        <taxon>Pseudomonadati</taxon>
        <taxon>Pseudomonadota</taxon>
        <taxon>Betaproteobacteria</taxon>
        <taxon>Neisseriales</taxon>
        <taxon>Neisseriaceae</taxon>
        <taxon>Snodgrassella</taxon>
    </lineage>
</organism>
<dbReference type="NCBIfam" id="TIGR02532">
    <property type="entry name" value="IV_pilin_GFxxxE"/>
    <property type="match status" value="1"/>
</dbReference>
<dbReference type="Pfam" id="PF07963">
    <property type="entry name" value="N_methyl"/>
    <property type="match status" value="1"/>
</dbReference>